<dbReference type="EMBL" id="CP031386">
    <property type="protein sequence ID" value="QPG97428.1"/>
    <property type="molecule type" value="Genomic_DNA"/>
</dbReference>
<dbReference type="AlphaFoldDB" id="A0A7S9KQ13"/>
<dbReference type="GO" id="GO:0003723">
    <property type="term" value="F:RNA binding"/>
    <property type="evidence" value="ECO:0007669"/>
    <property type="project" value="InterPro"/>
</dbReference>
<keyword evidence="3" id="KW-1185">Reference proteome</keyword>
<sequence length="424" mass="45946">MPTTPRANLIARAVISQFNKLPAKRKPTVRDNGLHEWVPLSGIVAEKDGDLTCLALATGMKCLPASKLAEANGNAIHDWHAEVLAMRALNRFLLDECRAHAQHGRSGQVVDLSDLPGSKPFKIKDNVKLHMYCSEAPCGDASMELVMAAQDDSSPWHVPPLPPPREDAAHPSAAATLPGRAYFSQLGVVRRKPARGDAPPTLSKSCSDKITLKQCTSLLSSLTSLLIDPSNAYINSLVLPDSQHSAAGCQRAFSERMQSLVGKSWPGGYRFAPFTIETTGEEFVFSRAAVMSRAGRIAPSNLAAAWTCNGVEETILGGVLQGRKPFDEKGASKMSRRRMWVAAGETVAYSNGRGDMIRHGLSGQTYQDVKDGELLADRRRVKQHVRQSALAGWIPNQGDSKFSMALNSTSLKCKHPSRCNNAGR</sequence>
<organism evidence="2 3">
    <name type="scientific">Epichloe festucae (strain Fl1)</name>
    <dbReference type="NCBI Taxonomy" id="877507"/>
    <lineage>
        <taxon>Eukaryota</taxon>
        <taxon>Fungi</taxon>
        <taxon>Dikarya</taxon>
        <taxon>Ascomycota</taxon>
        <taxon>Pezizomycotina</taxon>
        <taxon>Sordariomycetes</taxon>
        <taxon>Hypocreomycetidae</taxon>
        <taxon>Hypocreales</taxon>
        <taxon>Clavicipitaceae</taxon>
        <taxon>Epichloe</taxon>
    </lineage>
</organism>
<protein>
    <recommendedName>
        <fullName evidence="1">A to I editase domain-containing protein</fullName>
    </recommendedName>
</protein>
<feature type="domain" description="A to I editase" evidence="1">
    <location>
        <begin position="55"/>
        <end position="394"/>
    </location>
</feature>
<dbReference type="PANTHER" id="PTHR47803">
    <property type="entry name" value="TRNA-SPECIFIC ADENOSINE DEAMINASE 1"/>
    <property type="match status" value="1"/>
</dbReference>
<evidence type="ECO:0000313" key="2">
    <source>
        <dbReference type="EMBL" id="QPG97428.1"/>
    </source>
</evidence>
<proteinExistence type="predicted"/>
<name>A0A7S9KQ13_EPIFF</name>
<dbReference type="PROSITE" id="PS50141">
    <property type="entry name" value="A_DEAMIN_EDITASE"/>
    <property type="match status" value="1"/>
</dbReference>
<dbReference type="InterPro" id="IPR002466">
    <property type="entry name" value="A_deamin"/>
</dbReference>
<dbReference type="SMART" id="SM00552">
    <property type="entry name" value="ADEAMc"/>
    <property type="match status" value="1"/>
</dbReference>
<dbReference type="InterPro" id="IPR042935">
    <property type="entry name" value="Tad1"/>
</dbReference>
<dbReference type="GO" id="GO:0043829">
    <property type="term" value="F:tRNA-specific adenosine-37 deaminase activity"/>
    <property type="evidence" value="ECO:0007669"/>
    <property type="project" value="TreeGrafter"/>
</dbReference>
<accession>A0A7S9KQ13</accession>
<dbReference type="Proteomes" id="UP000594364">
    <property type="component" value="Chromosome 2"/>
</dbReference>
<dbReference type="OrthoDB" id="10268011at2759"/>
<dbReference type="GO" id="GO:0002100">
    <property type="term" value="P:tRNA wobble adenosine to inosine editing"/>
    <property type="evidence" value="ECO:0007669"/>
    <property type="project" value="InterPro"/>
</dbReference>
<evidence type="ECO:0000313" key="3">
    <source>
        <dbReference type="Proteomes" id="UP000594364"/>
    </source>
</evidence>
<dbReference type="PANTHER" id="PTHR47803:SF1">
    <property type="entry name" value="TRNA-SPECIFIC ADENOSINE DEAMINASE 1"/>
    <property type="match status" value="1"/>
</dbReference>
<dbReference type="Pfam" id="PF02137">
    <property type="entry name" value="A_deamin"/>
    <property type="match status" value="1"/>
</dbReference>
<evidence type="ECO:0000259" key="1">
    <source>
        <dbReference type="PROSITE" id="PS50141"/>
    </source>
</evidence>
<gene>
    <name evidence="2" type="ORF">C2857_006310</name>
</gene>
<reference evidence="2 3" key="1">
    <citation type="journal article" date="2018" name="PLoS Genet.">
        <title>Repeat elements organise 3D genome structure and mediate transcription in the filamentous fungus Epichloe festucae.</title>
        <authorList>
            <person name="Winter D.J."/>
            <person name="Ganley A.R.D."/>
            <person name="Young C.A."/>
            <person name="Liachko I."/>
            <person name="Schardl C.L."/>
            <person name="Dupont P.Y."/>
            <person name="Berry D."/>
            <person name="Ram A."/>
            <person name="Scott B."/>
            <person name="Cox M.P."/>
        </authorList>
    </citation>
    <scope>NUCLEOTIDE SEQUENCE [LARGE SCALE GENOMIC DNA]</scope>
    <source>
        <strain evidence="2 3">Fl1</strain>
    </source>
</reference>